<name>A0A1L0AUA7_9GAMM</name>
<evidence type="ECO:0000313" key="3">
    <source>
        <dbReference type="Proteomes" id="UP000182660"/>
    </source>
</evidence>
<dbReference type="EMBL" id="FPLJ01000118">
    <property type="protein sequence ID" value="SGZ01989.1"/>
    <property type="molecule type" value="Genomic_DNA"/>
</dbReference>
<dbReference type="AlphaFoldDB" id="A0A1L0AUA7"/>
<reference evidence="2 4" key="1">
    <citation type="submission" date="2016-11" db="EMBL/GenBank/DDBJ databases">
        <authorList>
            <person name="Jaros S."/>
            <person name="Januszkiewicz K."/>
            <person name="Wedrychowicz H."/>
        </authorList>
    </citation>
    <scope>NUCLEOTIDE SEQUENCE [LARGE SCALE GENOMIC DNA]</scope>
    <source>
        <strain evidence="2">NVI 5450</strain>
    </source>
</reference>
<sequence length="258" mass="29612">MIKTIFFSGSISINSIPSRVIKSLDGIKKENDIGVDTYRIIVGDANGFDLLVQEYCNKIGLVDVMVYGIYDEPRNIVTGFEYTKVEVDLSIKSERKKQTFKDKEMTNESDISYVVWNEESKGSYTNILRAIEQDKQVRVFSSKSNSPIPQVTPEIIEKIYRGNIGYTATELVEKLFVKGVRKFTSSRELNQYLIEKQYIDFKEIKDKKVYQSLDLNYSFDVGYRGSVTGVKFKEELFLELFKKYKSKATSKGYGAVRG</sequence>
<accession>A0A1L0AUA7</accession>
<dbReference type="Proteomes" id="UP000182660">
    <property type="component" value="Unassembled WGS sequence"/>
</dbReference>
<evidence type="ECO:0000313" key="4">
    <source>
        <dbReference type="Proteomes" id="UP000183794"/>
    </source>
</evidence>
<dbReference type="Proteomes" id="UP000183794">
    <property type="component" value="Unassembled WGS sequence"/>
</dbReference>
<proteinExistence type="predicted"/>
<organism evidence="2 4">
    <name type="scientific">Moritella viscosa</name>
    <dbReference type="NCBI Taxonomy" id="80854"/>
    <lineage>
        <taxon>Bacteria</taxon>
        <taxon>Pseudomonadati</taxon>
        <taxon>Pseudomonadota</taxon>
        <taxon>Gammaproteobacteria</taxon>
        <taxon>Alteromonadales</taxon>
        <taxon>Moritellaceae</taxon>
        <taxon>Moritella</taxon>
    </lineage>
</organism>
<keyword evidence="3" id="KW-1185">Reference proteome</keyword>
<dbReference type="EMBL" id="FPLD01000141">
    <property type="protein sequence ID" value="SGZ19318.1"/>
    <property type="molecule type" value="Genomic_DNA"/>
</dbReference>
<dbReference type="GeneID" id="61297960"/>
<reference evidence="1 3" key="2">
    <citation type="submission" date="2016-11" db="EMBL/GenBank/DDBJ databases">
        <authorList>
            <person name="Klemetsen T."/>
        </authorList>
    </citation>
    <scope>NUCLEOTIDE SEQUENCE [LARGE SCALE GENOMIC DNA]</scope>
    <source>
        <strain evidence="1">MT 2528</strain>
    </source>
</reference>
<gene>
    <name evidence="1" type="ORF">MT2528_4324</name>
    <name evidence="2" type="ORF">NVI5450_4757</name>
</gene>
<protein>
    <submittedName>
        <fullName evidence="2">Uncharacterized protein</fullName>
    </submittedName>
</protein>
<evidence type="ECO:0000313" key="2">
    <source>
        <dbReference type="EMBL" id="SGZ19318.1"/>
    </source>
</evidence>
<dbReference type="RefSeq" id="WP_075473492.1">
    <property type="nucleotide sequence ID" value="NZ_CAWQZC010000008.1"/>
</dbReference>
<dbReference type="OrthoDB" id="9788479at2"/>
<evidence type="ECO:0000313" key="1">
    <source>
        <dbReference type="EMBL" id="SGZ01989.1"/>
    </source>
</evidence>